<protein>
    <submittedName>
        <fullName evidence="1">Nucleotidyltransferase family protein</fullName>
    </submittedName>
</protein>
<name>A0A6H2GUR6_9BACL</name>
<dbReference type="RefSeq" id="WP_168906789.1">
    <property type="nucleotide sequence ID" value="NZ_CP051428.1"/>
</dbReference>
<gene>
    <name evidence="1" type="ORF">HGI30_05865</name>
</gene>
<reference evidence="1 2" key="1">
    <citation type="submission" date="2020-04" db="EMBL/GenBank/DDBJ databases">
        <title>Novel Paenibacillus strain UniB2 isolated from commercial digestive syrup.</title>
        <authorList>
            <person name="Thorat V."/>
            <person name="Kirdat K."/>
            <person name="Tiwarekar B."/>
            <person name="Yadav A."/>
        </authorList>
    </citation>
    <scope>NUCLEOTIDE SEQUENCE [LARGE SCALE GENOMIC DNA]</scope>
    <source>
        <strain evidence="1 2">UniB2</strain>
    </source>
</reference>
<dbReference type="Pfam" id="PF14907">
    <property type="entry name" value="NTP_transf_5"/>
    <property type="match status" value="1"/>
</dbReference>
<keyword evidence="2" id="KW-1185">Reference proteome</keyword>
<dbReference type="AlphaFoldDB" id="A0A6H2GUR6"/>
<dbReference type="GO" id="GO:0016740">
    <property type="term" value="F:transferase activity"/>
    <property type="evidence" value="ECO:0007669"/>
    <property type="project" value="UniProtKB-KW"/>
</dbReference>
<evidence type="ECO:0000313" key="1">
    <source>
        <dbReference type="EMBL" id="QJC51135.1"/>
    </source>
</evidence>
<organism evidence="1 2">
    <name type="scientific">Paenibacillus albicereus</name>
    <dbReference type="NCBI Taxonomy" id="2726185"/>
    <lineage>
        <taxon>Bacteria</taxon>
        <taxon>Bacillati</taxon>
        <taxon>Bacillota</taxon>
        <taxon>Bacilli</taxon>
        <taxon>Bacillales</taxon>
        <taxon>Paenibacillaceae</taxon>
        <taxon>Paenibacillus</taxon>
    </lineage>
</organism>
<dbReference type="Proteomes" id="UP000502136">
    <property type="component" value="Chromosome"/>
</dbReference>
<dbReference type="EMBL" id="CP051428">
    <property type="protein sequence ID" value="QJC51135.1"/>
    <property type="molecule type" value="Genomic_DNA"/>
</dbReference>
<keyword evidence="1" id="KW-0808">Transferase</keyword>
<proteinExistence type="predicted"/>
<sequence length="383" mass="44942">MKSSESMQLLNRLYERAENEPWDEGSWRRAWADIRDSFTGSQFYHLLQDRGALKEAPAWLQGELKAESERILFQNMLIRGEQKKLFRAFEQEGIPLIPLKGIRMAERYFGHFAARPTTDLDVLVRPSDLQRASALLRRLGFEDGEQLDEDHFHLLFNKFYGNPMFPFLAVELHWSLLRSHGHETDVEALWSRTAPMPGSAGCIRELNDEDTLYHVCLHAFNHHMASLKYVVDIAQVIDRTWDTVSYESLLERARRDGNLAKLTAVLSLVYRLCPSLQWVKPLDRRRRWPFWSERLMREAGLGLKSRRYYLFRFASIFVTYDKPSAMLRHIHYLFLPPADYARSQFREDKGGSLLSLYTRIYRLRLKHLLGRRPRAGAKELDAP</sequence>
<dbReference type="KEGG" id="palr:HGI30_05865"/>
<accession>A0A6H2GUR6</accession>
<dbReference type="Gene3D" id="3.30.460.40">
    <property type="match status" value="1"/>
</dbReference>
<dbReference type="InterPro" id="IPR039498">
    <property type="entry name" value="NTP_transf_5"/>
</dbReference>
<evidence type="ECO:0000313" key="2">
    <source>
        <dbReference type="Proteomes" id="UP000502136"/>
    </source>
</evidence>